<dbReference type="Proteomes" id="UP000825935">
    <property type="component" value="Chromosome 36"/>
</dbReference>
<evidence type="ECO:0000313" key="1">
    <source>
        <dbReference type="EMBL" id="KAH7281582.1"/>
    </source>
</evidence>
<evidence type="ECO:0000313" key="2">
    <source>
        <dbReference type="Proteomes" id="UP000825935"/>
    </source>
</evidence>
<sequence>MCYESGVFSQPTPGNPLTLLRVISDFEVHLLHVLCRFPRCQLSPAVNVTSCVFQVVLHTCMDVVFKLVLKLGIEARFGHQSMPIFYVRASKGCLCSRPGHPLGYIARTLAQTSASCQ</sequence>
<dbReference type="EMBL" id="CM035441">
    <property type="protein sequence ID" value="KAH7281582.1"/>
    <property type="molecule type" value="Genomic_DNA"/>
</dbReference>
<gene>
    <name evidence="1" type="ORF">KP509_36G054300</name>
</gene>
<name>A0A8T2QC19_CERRI</name>
<protein>
    <submittedName>
        <fullName evidence="1">Uncharacterized protein</fullName>
    </submittedName>
</protein>
<keyword evidence="2" id="KW-1185">Reference proteome</keyword>
<reference evidence="1" key="1">
    <citation type="submission" date="2021-08" db="EMBL/GenBank/DDBJ databases">
        <title>WGS assembly of Ceratopteris richardii.</title>
        <authorList>
            <person name="Marchant D.B."/>
            <person name="Chen G."/>
            <person name="Jenkins J."/>
            <person name="Shu S."/>
            <person name="Leebens-Mack J."/>
            <person name="Grimwood J."/>
            <person name="Schmutz J."/>
            <person name="Soltis P."/>
            <person name="Soltis D."/>
            <person name="Chen Z.-H."/>
        </authorList>
    </citation>
    <scope>NUCLEOTIDE SEQUENCE</scope>
    <source>
        <strain evidence="1">Whitten #5841</strain>
        <tissue evidence="1">Leaf</tissue>
    </source>
</reference>
<accession>A0A8T2QC19</accession>
<dbReference type="AlphaFoldDB" id="A0A8T2QC19"/>
<proteinExistence type="predicted"/>
<organism evidence="1 2">
    <name type="scientific">Ceratopteris richardii</name>
    <name type="common">Triangle waterfern</name>
    <dbReference type="NCBI Taxonomy" id="49495"/>
    <lineage>
        <taxon>Eukaryota</taxon>
        <taxon>Viridiplantae</taxon>
        <taxon>Streptophyta</taxon>
        <taxon>Embryophyta</taxon>
        <taxon>Tracheophyta</taxon>
        <taxon>Polypodiopsida</taxon>
        <taxon>Polypodiidae</taxon>
        <taxon>Polypodiales</taxon>
        <taxon>Pteridineae</taxon>
        <taxon>Pteridaceae</taxon>
        <taxon>Parkerioideae</taxon>
        <taxon>Ceratopteris</taxon>
    </lineage>
</organism>
<comment type="caution">
    <text evidence="1">The sequence shown here is derived from an EMBL/GenBank/DDBJ whole genome shotgun (WGS) entry which is preliminary data.</text>
</comment>